<organism evidence="13">
    <name type="scientific">Bos taurus</name>
    <name type="common">Bovine</name>
    <dbReference type="NCBI Taxonomy" id="9913"/>
    <lineage>
        <taxon>Eukaryota</taxon>
        <taxon>Metazoa</taxon>
        <taxon>Chordata</taxon>
        <taxon>Craniata</taxon>
        <taxon>Vertebrata</taxon>
        <taxon>Euteleostomi</taxon>
        <taxon>Mammalia</taxon>
        <taxon>Eutheria</taxon>
        <taxon>Laurasiatheria</taxon>
        <taxon>Artiodactyla</taxon>
        <taxon>Ruminantia</taxon>
        <taxon>Pecora</taxon>
        <taxon>Bovidae</taxon>
        <taxon>Bovinae</taxon>
        <taxon>Bos</taxon>
    </lineage>
</organism>
<dbReference type="Pfam" id="PF07654">
    <property type="entry name" value="C1-set"/>
    <property type="match status" value="1"/>
</dbReference>
<comment type="subcellular location">
    <subcellularLocation>
        <location evidence="1">Cell membrane</location>
    </subcellularLocation>
</comment>
<dbReference type="InterPro" id="IPR051006">
    <property type="entry name" value="TCR_variable_domain"/>
</dbReference>
<dbReference type="FunFam" id="2.60.40.10:FF:001810">
    <property type="entry name" value="T cell receptor delta constant"/>
    <property type="match status" value="1"/>
</dbReference>
<evidence type="ECO:0000256" key="8">
    <source>
        <dbReference type="ARBA" id="ARBA00023170"/>
    </source>
</evidence>
<feature type="signal peptide" evidence="11">
    <location>
        <begin position="1"/>
        <end position="21"/>
    </location>
</feature>
<keyword evidence="10" id="KW-1279">T cell receptor</keyword>
<dbReference type="AlphaFoldDB" id="A6QL69"/>
<evidence type="ECO:0000256" key="3">
    <source>
        <dbReference type="ARBA" id="ARBA00022729"/>
    </source>
</evidence>
<evidence type="ECO:0000256" key="5">
    <source>
        <dbReference type="ARBA" id="ARBA00023130"/>
    </source>
</evidence>
<dbReference type="InterPro" id="IPR036179">
    <property type="entry name" value="Ig-like_dom_sf"/>
</dbReference>
<reference evidence="13" key="1">
    <citation type="submission" date="2007-06" db="EMBL/GenBank/DDBJ databases">
        <authorList>
            <person name="Moore S."/>
            <person name="Alexander L."/>
            <person name="Brownstein M."/>
            <person name="Guan L."/>
            <person name="Lobo S."/>
            <person name="Meng Y."/>
            <person name="Tanaguchi M."/>
            <person name="Wang Z."/>
            <person name="Yu J."/>
            <person name="Prange C."/>
            <person name="Schreiber K."/>
            <person name="Shenmen C."/>
            <person name="Wagner L."/>
            <person name="Bala M."/>
            <person name="Barbazuk S."/>
            <person name="Barber S."/>
            <person name="Babakaiff R."/>
            <person name="Beland J."/>
            <person name="Chun E."/>
            <person name="Del Rio L."/>
            <person name="Gibson S."/>
            <person name="Hanson R."/>
            <person name="Kirkpatrick R."/>
            <person name="Liu J."/>
            <person name="Matsuo C."/>
            <person name="Mayo M."/>
            <person name="Santos R.R."/>
            <person name="Stott J."/>
            <person name="Tsai M."/>
            <person name="Wong D."/>
            <person name="Siddiqui A."/>
            <person name="Holt R."/>
            <person name="Jones S.J."/>
            <person name="Marra M.A."/>
        </authorList>
    </citation>
    <scope>NUCLEOTIDE SEQUENCE</scope>
    <source>
        <strain evidence="13">Hereford</strain>
        <tissue evidence="13">Thymus</tissue>
    </source>
</reference>
<evidence type="ECO:0000256" key="9">
    <source>
        <dbReference type="ARBA" id="ARBA00023319"/>
    </source>
</evidence>
<keyword evidence="3 11" id="KW-0732">Signal</keyword>
<dbReference type="Gene3D" id="2.60.40.10">
    <property type="entry name" value="Immunoglobulins"/>
    <property type="match status" value="2"/>
</dbReference>
<evidence type="ECO:0000256" key="4">
    <source>
        <dbReference type="ARBA" id="ARBA00022859"/>
    </source>
</evidence>
<keyword evidence="8" id="KW-0675">Receptor</keyword>
<keyword evidence="9" id="KW-0393">Immunoglobulin domain</keyword>
<keyword evidence="2" id="KW-1003">Cell membrane</keyword>
<dbReference type="PANTHER" id="PTHR19343:SF25">
    <property type="entry name" value="IG-LIKE DOMAIN-CONTAINING PROTEIN"/>
    <property type="match status" value="1"/>
</dbReference>
<evidence type="ECO:0000256" key="1">
    <source>
        <dbReference type="ARBA" id="ARBA00004236"/>
    </source>
</evidence>
<feature type="domain" description="Ig-like" evidence="12">
    <location>
        <begin position="22"/>
        <end position="125"/>
    </location>
</feature>
<keyword evidence="4" id="KW-0391">Immunity</keyword>
<keyword evidence="5" id="KW-1064">Adaptive immunity</keyword>
<accession>A6QL69</accession>
<dbReference type="FunFam" id="2.60.40.10:FF:000878">
    <property type="entry name" value="T cell receptor alpha variable 38-1"/>
    <property type="match status" value="1"/>
</dbReference>
<dbReference type="InterPro" id="IPR003599">
    <property type="entry name" value="Ig_sub"/>
</dbReference>
<evidence type="ECO:0000256" key="7">
    <source>
        <dbReference type="ARBA" id="ARBA00023157"/>
    </source>
</evidence>
<dbReference type="InterPro" id="IPR013783">
    <property type="entry name" value="Ig-like_fold"/>
</dbReference>
<keyword evidence="7" id="KW-1015">Disulfide bond</keyword>
<keyword evidence="6" id="KW-0472">Membrane</keyword>
<protein>
    <submittedName>
        <fullName evidence="13">LOC404176 protein</fullName>
    </submittedName>
</protein>
<name>A6QL69_BOVIN</name>
<dbReference type="GO" id="GO:0002250">
    <property type="term" value="P:adaptive immune response"/>
    <property type="evidence" value="ECO:0007669"/>
    <property type="project" value="UniProtKB-KW"/>
</dbReference>
<feature type="chain" id="PRO_5002699601" evidence="11">
    <location>
        <begin position="22"/>
        <end position="315"/>
    </location>
</feature>
<dbReference type="InterPro" id="IPR003597">
    <property type="entry name" value="Ig_C1-set"/>
</dbReference>
<evidence type="ECO:0000313" key="13">
    <source>
        <dbReference type="EMBL" id="AAI47859.1"/>
    </source>
</evidence>
<dbReference type="GO" id="GO:0042101">
    <property type="term" value="C:T cell receptor complex"/>
    <property type="evidence" value="ECO:0007669"/>
    <property type="project" value="UniProtKB-KW"/>
</dbReference>
<sequence>MSLSSLLWVFLAFTFSGSCVAQKVTQDQSDIISQVGQSVIFNCQYGIGWFTYYYSIYWYKQLPRGQMTPLIHQNSEHGNAGYGRYSVNFQKAYKSISLTISALQLEDSAKYFCGLRELSSKRTVTKLVSWTVGYRKRTSYAYGRTDKLIFGKGTRLIVEPKSQPAASPSVFVMKNGTNVACLVKEFYPKDVTISLQSSKKIIEYDPAIAISPGGKYSAVKLGQYGDPDSVTCSVEHNKQTWHSTDFEPKKTIPETTPKPMAYENSTKAEAPVTCQEPQVQPGKVNMMSLSVLGLRMLFAKSVAVNFLLTAKLFFF</sequence>
<dbReference type="PANTHER" id="PTHR19343">
    <property type="entry name" value="T CELL RECEPTOR ALPHA VARIABLE 1-2"/>
    <property type="match status" value="1"/>
</dbReference>
<evidence type="ECO:0000256" key="11">
    <source>
        <dbReference type="SAM" id="SignalP"/>
    </source>
</evidence>
<dbReference type="CDD" id="cd07687">
    <property type="entry name" value="IgC_TCR_delta"/>
    <property type="match status" value="1"/>
</dbReference>
<evidence type="ECO:0000256" key="6">
    <source>
        <dbReference type="ARBA" id="ARBA00023136"/>
    </source>
</evidence>
<proteinExistence type="evidence at transcript level"/>
<dbReference type="EMBL" id="BC147858">
    <property type="protein sequence ID" value="AAI47859.1"/>
    <property type="molecule type" value="mRNA"/>
</dbReference>
<dbReference type="SMART" id="SM00409">
    <property type="entry name" value="IG"/>
    <property type="match status" value="1"/>
</dbReference>
<dbReference type="Pfam" id="PF07686">
    <property type="entry name" value="V-set"/>
    <property type="match status" value="1"/>
</dbReference>
<evidence type="ECO:0000256" key="10">
    <source>
        <dbReference type="ARBA" id="ARBA00043266"/>
    </source>
</evidence>
<dbReference type="PROSITE" id="PS50835">
    <property type="entry name" value="IG_LIKE"/>
    <property type="match status" value="1"/>
</dbReference>
<evidence type="ECO:0000256" key="2">
    <source>
        <dbReference type="ARBA" id="ARBA00022475"/>
    </source>
</evidence>
<gene>
    <name evidence="13" type="primary">LOC404176</name>
</gene>
<evidence type="ECO:0000259" key="12">
    <source>
        <dbReference type="PROSITE" id="PS50835"/>
    </source>
</evidence>
<dbReference type="InterPro" id="IPR007110">
    <property type="entry name" value="Ig-like_dom"/>
</dbReference>
<dbReference type="InterPro" id="IPR013106">
    <property type="entry name" value="Ig_V-set"/>
</dbReference>
<dbReference type="SUPFAM" id="SSF48726">
    <property type="entry name" value="Immunoglobulin"/>
    <property type="match status" value="2"/>
</dbReference>